<evidence type="ECO:0000313" key="13">
    <source>
        <dbReference type="EnsemblMetazoa" id="MDOA009337-PB"/>
    </source>
</evidence>
<sequence length="314" mass="36644">MGSQILISYLKNYSENVYRVVYEDHGRNEPFQYPSVAVCEMATWDKTNVAEEVFESEIFSHYPNLRMDPKELINFLHRMAFQSLLFPNGNRIRNFINYASTLDNKTKEVLFQRLQYRYLVNKIRSSCSDFFVTCQWQEEPFICCENFRDISTMLGKCFILNSLQNFSSTGHRMVRNIEIYNEPYRLSLTFKNPAQIFLLNNKDLPETISPVPRYSIFDENTQLNLEFTIIPTINDPSLNGLDSSVTKCLQSNRAKVFGNKTYSYHSYPGCITDCLYIHQAKKCGCINLYHHLPKGEIIILKYVHFVTEALIVSV</sequence>
<evidence type="ECO:0000256" key="12">
    <source>
        <dbReference type="RuleBase" id="RU000679"/>
    </source>
</evidence>
<evidence type="ECO:0000256" key="7">
    <source>
        <dbReference type="ARBA" id="ARBA00023053"/>
    </source>
</evidence>
<keyword evidence="7" id="KW-0915">Sodium</keyword>
<keyword evidence="5 12" id="KW-0812">Transmembrane</keyword>
<comment type="subcellular location">
    <subcellularLocation>
        <location evidence="1">Membrane</location>
        <topology evidence="1">Multi-pass membrane protein</topology>
    </subcellularLocation>
</comment>
<evidence type="ECO:0000256" key="1">
    <source>
        <dbReference type="ARBA" id="ARBA00004141"/>
    </source>
</evidence>
<evidence type="ECO:0000256" key="6">
    <source>
        <dbReference type="ARBA" id="ARBA00022989"/>
    </source>
</evidence>
<keyword evidence="9" id="KW-0472">Membrane</keyword>
<reference evidence="13" key="1">
    <citation type="submission" date="2020-05" db="UniProtKB">
        <authorList>
            <consortium name="EnsemblMetazoa"/>
        </authorList>
    </citation>
    <scope>IDENTIFICATION</scope>
    <source>
        <strain evidence="13">Aabys</strain>
    </source>
</reference>
<dbReference type="AlphaFoldDB" id="A0A1I8MX67"/>
<evidence type="ECO:0000256" key="9">
    <source>
        <dbReference type="ARBA" id="ARBA00023136"/>
    </source>
</evidence>
<keyword evidence="4 12" id="KW-0894">Sodium channel</keyword>
<dbReference type="OrthoDB" id="8048278at2759"/>
<evidence type="ECO:0000256" key="5">
    <source>
        <dbReference type="ARBA" id="ARBA00022692"/>
    </source>
</evidence>
<dbReference type="Gene3D" id="2.60.470.10">
    <property type="entry name" value="Acid-sensing ion channels like domains"/>
    <property type="match status" value="1"/>
</dbReference>
<keyword evidence="8 12" id="KW-0406">Ion transport</keyword>
<keyword evidence="3 12" id="KW-0813">Transport</keyword>
<organism evidence="13">
    <name type="scientific">Musca domestica</name>
    <name type="common">House fly</name>
    <dbReference type="NCBI Taxonomy" id="7370"/>
    <lineage>
        <taxon>Eukaryota</taxon>
        <taxon>Metazoa</taxon>
        <taxon>Ecdysozoa</taxon>
        <taxon>Arthropoda</taxon>
        <taxon>Hexapoda</taxon>
        <taxon>Insecta</taxon>
        <taxon>Pterygota</taxon>
        <taxon>Neoptera</taxon>
        <taxon>Endopterygota</taxon>
        <taxon>Diptera</taxon>
        <taxon>Brachycera</taxon>
        <taxon>Muscomorpha</taxon>
        <taxon>Muscoidea</taxon>
        <taxon>Muscidae</taxon>
        <taxon>Musca</taxon>
    </lineage>
</organism>
<comment type="similarity">
    <text evidence="2 12">Belongs to the amiloride-sensitive sodium channel (TC 1.A.6) family.</text>
</comment>
<gene>
    <name evidence="13" type="primary">101900667</name>
</gene>
<dbReference type="EnsemblMetazoa" id="MDOA009337-RB">
    <property type="protein sequence ID" value="MDOA009337-PB"/>
    <property type="gene ID" value="MDOA009337"/>
</dbReference>
<dbReference type="Pfam" id="PF00858">
    <property type="entry name" value="ASC"/>
    <property type="match status" value="1"/>
</dbReference>
<dbReference type="GO" id="GO:0016020">
    <property type="term" value="C:membrane"/>
    <property type="evidence" value="ECO:0007669"/>
    <property type="project" value="UniProtKB-SubCell"/>
</dbReference>
<keyword evidence="6" id="KW-1133">Transmembrane helix</keyword>
<keyword evidence="11 12" id="KW-0407">Ion channel</keyword>
<dbReference type="VEuPathDB" id="VectorBase:MDOMA2_005125"/>
<evidence type="ECO:0000256" key="3">
    <source>
        <dbReference type="ARBA" id="ARBA00022448"/>
    </source>
</evidence>
<dbReference type="GO" id="GO:0005272">
    <property type="term" value="F:sodium channel activity"/>
    <property type="evidence" value="ECO:0007669"/>
    <property type="project" value="UniProtKB-KW"/>
</dbReference>
<name>A0A1I8MX67_MUSDO</name>
<keyword evidence="10 12" id="KW-0739">Sodium transport</keyword>
<dbReference type="InterPro" id="IPR001873">
    <property type="entry name" value="ENaC"/>
</dbReference>
<evidence type="ECO:0000256" key="2">
    <source>
        <dbReference type="ARBA" id="ARBA00007193"/>
    </source>
</evidence>
<evidence type="ECO:0000256" key="8">
    <source>
        <dbReference type="ARBA" id="ARBA00023065"/>
    </source>
</evidence>
<evidence type="ECO:0000256" key="4">
    <source>
        <dbReference type="ARBA" id="ARBA00022461"/>
    </source>
</evidence>
<dbReference type="VEuPathDB" id="VectorBase:MDOA009337"/>
<proteinExistence type="inferred from homology"/>
<dbReference type="eggNOG" id="KOG4294">
    <property type="taxonomic scope" value="Eukaryota"/>
</dbReference>
<protein>
    <submittedName>
        <fullName evidence="13">Uncharacterized protein</fullName>
    </submittedName>
</protein>
<evidence type="ECO:0000256" key="10">
    <source>
        <dbReference type="ARBA" id="ARBA00023201"/>
    </source>
</evidence>
<evidence type="ECO:0000256" key="11">
    <source>
        <dbReference type="ARBA" id="ARBA00023303"/>
    </source>
</evidence>
<accession>A0A1I8MX67</accession>